<comment type="caution">
    <text evidence="1">The sequence shown here is derived from an EMBL/GenBank/DDBJ whole genome shotgun (WGS) entry which is preliminary data.</text>
</comment>
<evidence type="ECO:0000313" key="2">
    <source>
        <dbReference type="Proteomes" id="UP001153269"/>
    </source>
</evidence>
<dbReference type="AlphaFoldDB" id="A0A9N7Y4H5"/>
<evidence type="ECO:0000313" key="1">
    <source>
        <dbReference type="EMBL" id="CAB1412368.1"/>
    </source>
</evidence>
<protein>
    <submittedName>
        <fullName evidence="1">Uncharacterized protein</fullName>
    </submittedName>
</protein>
<gene>
    <name evidence="1" type="ORF">PLEPLA_LOCUS59</name>
</gene>
<reference evidence="1" key="1">
    <citation type="submission" date="2020-03" db="EMBL/GenBank/DDBJ databases">
        <authorList>
            <person name="Weist P."/>
        </authorList>
    </citation>
    <scope>NUCLEOTIDE SEQUENCE</scope>
</reference>
<organism evidence="1 2">
    <name type="scientific">Pleuronectes platessa</name>
    <name type="common">European plaice</name>
    <dbReference type="NCBI Taxonomy" id="8262"/>
    <lineage>
        <taxon>Eukaryota</taxon>
        <taxon>Metazoa</taxon>
        <taxon>Chordata</taxon>
        <taxon>Craniata</taxon>
        <taxon>Vertebrata</taxon>
        <taxon>Euteleostomi</taxon>
        <taxon>Actinopterygii</taxon>
        <taxon>Neopterygii</taxon>
        <taxon>Teleostei</taxon>
        <taxon>Neoteleostei</taxon>
        <taxon>Acanthomorphata</taxon>
        <taxon>Carangaria</taxon>
        <taxon>Pleuronectiformes</taxon>
        <taxon>Pleuronectoidei</taxon>
        <taxon>Pleuronectidae</taxon>
        <taxon>Pleuronectes</taxon>
    </lineage>
</organism>
<proteinExistence type="predicted"/>
<sequence length="136" mass="14932">MELAFEASLHRSFSFSLPVSSPVTHPYNADEVFKTISVKTRQITISITATVTTDLTSCAFGSKTKFLCSSPLPLSPCSPLLLLQKKMKRNRYRCVNARTSSHRPGGSAHFGRGMQPLISSHMDSGARSAPRLHYSC</sequence>
<keyword evidence="2" id="KW-1185">Reference proteome</keyword>
<accession>A0A9N7Y4H5</accession>
<dbReference type="Proteomes" id="UP001153269">
    <property type="component" value="Unassembled WGS sequence"/>
</dbReference>
<dbReference type="EMBL" id="CADEAL010000001">
    <property type="protein sequence ID" value="CAB1412368.1"/>
    <property type="molecule type" value="Genomic_DNA"/>
</dbReference>
<name>A0A9N7Y4H5_PLEPL</name>